<dbReference type="KEGG" id="sap:Sulac_0652"/>
<dbReference type="PATRIC" id="fig|679936.5.peg.702"/>
<dbReference type="AlphaFoldDB" id="G8TZZ6"/>
<protein>
    <submittedName>
        <fullName evidence="1">Uncharacterized protein</fullName>
    </submittedName>
</protein>
<reference evidence="2" key="1">
    <citation type="submission" date="2011-12" db="EMBL/GenBank/DDBJ databases">
        <title>The complete genome of chromosome of Sulfobacillus acidophilus DSM 10332.</title>
        <authorList>
            <person name="Lucas S."/>
            <person name="Han J."/>
            <person name="Lapidus A."/>
            <person name="Bruce D."/>
            <person name="Goodwin L."/>
            <person name="Pitluck S."/>
            <person name="Peters L."/>
            <person name="Kyrpides N."/>
            <person name="Mavromatis K."/>
            <person name="Ivanova N."/>
            <person name="Mikhailova N."/>
            <person name="Chertkov O."/>
            <person name="Saunders E."/>
            <person name="Detter J.C."/>
            <person name="Tapia R."/>
            <person name="Han C."/>
            <person name="Land M."/>
            <person name="Hauser L."/>
            <person name="Markowitz V."/>
            <person name="Cheng J.-F."/>
            <person name="Hugenholtz P."/>
            <person name="Woyke T."/>
            <person name="Wu D."/>
            <person name="Pukall R."/>
            <person name="Gehrich-Schroeter G."/>
            <person name="Schneider S."/>
            <person name="Klenk H.-P."/>
            <person name="Eisen J.A."/>
        </authorList>
    </citation>
    <scope>NUCLEOTIDE SEQUENCE [LARGE SCALE GENOMIC DNA]</scope>
    <source>
        <strain evidence="2">ATCC 700253 / DSM 10332 / NAL</strain>
    </source>
</reference>
<dbReference type="Proteomes" id="UP000005439">
    <property type="component" value="Chromosome"/>
</dbReference>
<keyword evidence="2" id="KW-1185">Reference proteome</keyword>
<sequence length="83" mass="9364">MQDWMFRDEAGRQVMRQATARTLSGIGVWQWVQTQVGVWSGGAYHGLTLIPASNDPWQMTWTVEWVDAAGQHTGTVTIRRASM</sequence>
<organism evidence="1 2">
    <name type="scientific">Sulfobacillus acidophilus (strain ATCC 700253 / DSM 10332 / NAL)</name>
    <dbReference type="NCBI Taxonomy" id="679936"/>
    <lineage>
        <taxon>Bacteria</taxon>
        <taxon>Bacillati</taxon>
        <taxon>Bacillota</taxon>
        <taxon>Clostridia</taxon>
        <taxon>Eubacteriales</taxon>
        <taxon>Clostridiales Family XVII. Incertae Sedis</taxon>
        <taxon>Sulfobacillus</taxon>
    </lineage>
</organism>
<reference evidence="1 2" key="2">
    <citation type="journal article" date="2012" name="Stand. Genomic Sci.">
        <title>Complete genome sequence of the moderately thermophilic mineral-sulfide-oxidizing firmicute Sulfobacillus acidophilus type strain (NAL(T)).</title>
        <authorList>
            <person name="Anderson I."/>
            <person name="Chertkov O."/>
            <person name="Chen A."/>
            <person name="Saunders E."/>
            <person name="Lapidus A."/>
            <person name="Nolan M."/>
            <person name="Lucas S."/>
            <person name="Hammon N."/>
            <person name="Deshpande S."/>
            <person name="Cheng J.F."/>
            <person name="Han C."/>
            <person name="Tapia R."/>
            <person name="Goodwin L.A."/>
            <person name="Pitluck S."/>
            <person name="Liolios K."/>
            <person name="Pagani I."/>
            <person name="Ivanova N."/>
            <person name="Mikhailova N."/>
            <person name="Pati A."/>
            <person name="Palaniappan K."/>
            <person name="Land M."/>
            <person name="Pan C."/>
            <person name="Rohde M."/>
            <person name="Pukall R."/>
            <person name="Goker M."/>
            <person name="Detter J.C."/>
            <person name="Woyke T."/>
            <person name="Bristow J."/>
            <person name="Eisen J.A."/>
            <person name="Markowitz V."/>
            <person name="Hugenholtz P."/>
            <person name="Kyrpides N.C."/>
            <person name="Klenk H.P."/>
            <person name="Mavromatis K."/>
        </authorList>
    </citation>
    <scope>NUCLEOTIDE SEQUENCE [LARGE SCALE GENOMIC DNA]</scope>
    <source>
        <strain evidence="2">ATCC 700253 / DSM 10332 / NAL</strain>
    </source>
</reference>
<gene>
    <name evidence="1" type="ordered locus">Sulac_0652</name>
</gene>
<name>G8TZZ6_SULAD</name>
<accession>G8TZZ6</accession>
<dbReference type="EMBL" id="CP003179">
    <property type="protein sequence ID" value="AEW04165.1"/>
    <property type="molecule type" value="Genomic_DNA"/>
</dbReference>
<evidence type="ECO:0000313" key="1">
    <source>
        <dbReference type="EMBL" id="AEW04165.1"/>
    </source>
</evidence>
<proteinExistence type="predicted"/>
<evidence type="ECO:0000313" key="2">
    <source>
        <dbReference type="Proteomes" id="UP000005439"/>
    </source>
</evidence>
<dbReference type="HOGENOM" id="CLU_2541313_0_0_9"/>